<proteinExistence type="predicted"/>
<sequence>MFKVPIFLSLISRATRTGACRGGALILVLHGCGAGYAVLKGCDRNARRSMSEAAGIGAGACDVGSDCWVPNRAHLNCLRGYGVAHNAAVKVRCAIVLLLCSTVHRNERGAQLNVVNHELKLPSLNFVL</sequence>
<dbReference type="Proteomes" id="UP000678499">
    <property type="component" value="Unassembled WGS sequence"/>
</dbReference>
<organism evidence="1">
    <name type="scientific">Notodromas monacha</name>
    <dbReference type="NCBI Taxonomy" id="399045"/>
    <lineage>
        <taxon>Eukaryota</taxon>
        <taxon>Metazoa</taxon>
        <taxon>Ecdysozoa</taxon>
        <taxon>Arthropoda</taxon>
        <taxon>Crustacea</taxon>
        <taxon>Oligostraca</taxon>
        <taxon>Ostracoda</taxon>
        <taxon>Podocopa</taxon>
        <taxon>Podocopida</taxon>
        <taxon>Cypridocopina</taxon>
        <taxon>Cypridoidea</taxon>
        <taxon>Cyprididae</taxon>
        <taxon>Notodromas</taxon>
    </lineage>
</organism>
<evidence type="ECO:0000313" key="1">
    <source>
        <dbReference type="EMBL" id="CAD7284830.1"/>
    </source>
</evidence>
<dbReference type="EMBL" id="OA892063">
    <property type="protein sequence ID" value="CAD7284830.1"/>
    <property type="molecule type" value="Genomic_DNA"/>
</dbReference>
<accession>A0A7R9C2I4</accession>
<gene>
    <name evidence="1" type="ORF">NMOB1V02_LOCUS12434</name>
</gene>
<evidence type="ECO:0000313" key="2">
    <source>
        <dbReference type="Proteomes" id="UP000678499"/>
    </source>
</evidence>
<dbReference type="EMBL" id="CAJPEX010010026">
    <property type="protein sequence ID" value="CAG0924982.1"/>
    <property type="molecule type" value="Genomic_DNA"/>
</dbReference>
<keyword evidence="2" id="KW-1185">Reference proteome</keyword>
<protein>
    <submittedName>
        <fullName evidence="1">Uncharacterized protein</fullName>
    </submittedName>
</protein>
<name>A0A7R9C2I4_9CRUS</name>
<reference evidence="1" key="1">
    <citation type="submission" date="2020-11" db="EMBL/GenBank/DDBJ databases">
        <authorList>
            <person name="Tran Van P."/>
        </authorList>
    </citation>
    <scope>NUCLEOTIDE SEQUENCE</scope>
</reference>
<dbReference type="AlphaFoldDB" id="A0A7R9C2I4"/>